<dbReference type="GO" id="GO:0005743">
    <property type="term" value="C:mitochondrial inner membrane"/>
    <property type="evidence" value="ECO:0007669"/>
    <property type="project" value="UniProtKB-SubCell"/>
</dbReference>
<dbReference type="Proteomes" id="UP000307440">
    <property type="component" value="Unassembled WGS sequence"/>
</dbReference>
<keyword evidence="4" id="KW-0809">Transit peptide</keyword>
<reference evidence="7 8" key="1">
    <citation type="journal article" date="2019" name="Nat. Ecol. Evol.">
        <title>Megaphylogeny resolves global patterns of mushroom evolution.</title>
        <authorList>
            <person name="Varga T."/>
            <person name="Krizsan K."/>
            <person name="Foldi C."/>
            <person name="Dima B."/>
            <person name="Sanchez-Garcia M."/>
            <person name="Sanchez-Ramirez S."/>
            <person name="Szollosi G.J."/>
            <person name="Szarkandi J.G."/>
            <person name="Papp V."/>
            <person name="Albert L."/>
            <person name="Andreopoulos W."/>
            <person name="Angelini C."/>
            <person name="Antonin V."/>
            <person name="Barry K.W."/>
            <person name="Bougher N.L."/>
            <person name="Buchanan P."/>
            <person name="Buyck B."/>
            <person name="Bense V."/>
            <person name="Catcheside P."/>
            <person name="Chovatia M."/>
            <person name="Cooper J."/>
            <person name="Damon W."/>
            <person name="Desjardin D."/>
            <person name="Finy P."/>
            <person name="Geml J."/>
            <person name="Haridas S."/>
            <person name="Hughes K."/>
            <person name="Justo A."/>
            <person name="Karasinski D."/>
            <person name="Kautmanova I."/>
            <person name="Kiss B."/>
            <person name="Kocsube S."/>
            <person name="Kotiranta H."/>
            <person name="LaButti K.M."/>
            <person name="Lechner B.E."/>
            <person name="Liimatainen K."/>
            <person name="Lipzen A."/>
            <person name="Lukacs Z."/>
            <person name="Mihaltcheva S."/>
            <person name="Morgado L.N."/>
            <person name="Niskanen T."/>
            <person name="Noordeloos M.E."/>
            <person name="Ohm R.A."/>
            <person name="Ortiz-Santana B."/>
            <person name="Ovrebo C."/>
            <person name="Racz N."/>
            <person name="Riley R."/>
            <person name="Savchenko A."/>
            <person name="Shiryaev A."/>
            <person name="Soop K."/>
            <person name="Spirin V."/>
            <person name="Szebenyi C."/>
            <person name="Tomsovsky M."/>
            <person name="Tulloss R.E."/>
            <person name="Uehling J."/>
            <person name="Grigoriev I.V."/>
            <person name="Vagvolgyi C."/>
            <person name="Papp T."/>
            <person name="Martin F.M."/>
            <person name="Miettinen O."/>
            <person name="Hibbett D.S."/>
            <person name="Nagy L.G."/>
        </authorList>
    </citation>
    <scope>NUCLEOTIDE SEQUENCE [LARGE SCALE GENOMIC DNA]</scope>
    <source>
        <strain evidence="7 8">CBS 121175</strain>
    </source>
</reference>
<comment type="similarity">
    <text evidence="2">Belongs to the COA8 family.</text>
</comment>
<name>A0A5C3LAV7_COPMA</name>
<evidence type="ECO:0000256" key="3">
    <source>
        <dbReference type="ARBA" id="ARBA00022792"/>
    </source>
</evidence>
<dbReference type="PANTHER" id="PTHR31107">
    <property type="entry name" value="APOPTOGENIC PROTEIN 1, MITOCHONDRIAL"/>
    <property type="match status" value="1"/>
</dbReference>
<keyword evidence="3" id="KW-0999">Mitochondrion inner membrane</keyword>
<evidence type="ECO:0000256" key="5">
    <source>
        <dbReference type="ARBA" id="ARBA00023128"/>
    </source>
</evidence>
<comment type="subcellular location">
    <subcellularLocation>
        <location evidence="1">Mitochondrion inner membrane</location>
        <topology evidence="1">Peripheral membrane protein</topology>
        <orientation evidence="1">Matrix side</orientation>
    </subcellularLocation>
</comment>
<accession>A0A5C3LAV7</accession>
<keyword evidence="6" id="KW-0472">Membrane</keyword>
<dbReference type="Pfam" id="PF10231">
    <property type="entry name" value="COA8"/>
    <property type="match status" value="1"/>
</dbReference>
<evidence type="ECO:0000256" key="2">
    <source>
        <dbReference type="ARBA" id="ARBA00005453"/>
    </source>
</evidence>
<evidence type="ECO:0000256" key="6">
    <source>
        <dbReference type="ARBA" id="ARBA00023136"/>
    </source>
</evidence>
<dbReference type="GO" id="GO:0097193">
    <property type="term" value="P:intrinsic apoptotic signaling pathway"/>
    <property type="evidence" value="ECO:0007669"/>
    <property type="project" value="InterPro"/>
</dbReference>
<dbReference type="EMBL" id="ML210147">
    <property type="protein sequence ID" value="TFK29977.1"/>
    <property type="molecule type" value="Genomic_DNA"/>
</dbReference>
<evidence type="ECO:0000313" key="7">
    <source>
        <dbReference type="EMBL" id="TFK29977.1"/>
    </source>
</evidence>
<protein>
    <recommendedName>
        <fullName evidence="9">Apoptogenic protein 1, mitochondrial</fullName>
    </recommendedName>
</protein>
<evidence type="ECO:0000313" key="8">
    <source>
        <dbReference type="Proteomes" id="UP000307440"/>
    </source>
</evidence>
<dbReference type="AlphaFoldDB" id="A0A5C3LAV7"/>
<keyword evidence="8" id="KW-1185">Reference proteome</keyword>
<evidence type="ECO:0000256" key="4">
    <source>
        <dbReference type="ARBA" id="ARBA00022946"/>
    </source>
</evidence>
<dbReference type="InterPro" id="IPR018796">
    <property type="entry name" value="COA8"/>
</dbReference>
<sequence length="173" mass="20266">MTMLPAQAGRSLCVRRLHVSTRRSARVAPPHPISHIRPIIYDDGPRPSPPTLLRHPYSLSEFRDSSRPADLELQFKLQRQQLDTFHQDFWLDTNVRYFAAKDNILSNLPESATSLEREEALSEFNRHWYNQEKERTDSYTTEWRSRNFALLRLSAQVGLQKLTSRISRLFQSS</sequence>
<evidence type="ECO:0008006" key="9">
    <source>
        <dbReference type="Google" id="ProtNLM"/>
    </source>
</evidence>
<proteinExistence type="inferred from homology"/>
<organism evidence="7 8">
    <name type="scientific">Coprinopsis marcescibilis</name>
    <name type="common">Agaric fungus</name>
    <name type="synonym">Psathyrella marcescibilis</name>
    <dbReference type="NCBI Taxonomy" id="230819"/>
    <lineage>
        <taxon>Eukaryota</taxon>
        <taxon>Fungi</taxon>
        <taxon>Dikarya</taxon>
        <taxon>Basidiomycota</taxon>
        <taxon>Agaricomycotina</taxon>
        <taxon>Agaricomycetes</taxon>
        <taxon>Agaricomycetidae</taxon>
        <taxon>Agaricales</taxon>
        <taxon>Agaricineae</taxon>
        <taxon>Psathyrellaceae</taxon>
        <taxon>Coprinopsis</taxon>
    </lineage>
</organism>
<dbReference type="PANTHER" id="PTHR31107:SF2">
    <property type="entry name" value="CYTOCHROME C OXIDASE ASSEMBLY FACTOR 8"/>
    <property type="match status" value="1"/>
</dbReference>
<gene>
    <name evidence="7" type="ORF">FA15DRAFT_608959</name>
</gene>
<evidence type="ECO:0000256" key="1">
    <source>
        <dbReference type="ARBA" id="ARBA00004443"/>
    </source>
</evidence>
<dbReference type="OrthoDB" id="6246201at2759"/>
<keyword evidence="5" id="KW-0496">Mitochondrion</keyword>